<dbReference type="Proteomes" id="UP001138672">
    <property type="component" value="Unassembled WGS sequence"/>
</dbReference>
<evidence type="ECO:0000313" key="2">
    <source>
        <dbReference type="EMBL" id="MDQ0336133.1"/>
    </source>
</evidence>
<dbReference type="EMBL" id="JAUSUU010000008">
    <property type="protein sequence ID" value="MDQ0336133.1"/>
    <property type="molecule type" value="Genomic_DNA"/>
</dbReference>
<evidence type="ECO:0000313" key="1">
    <source>
        <dbReference type="EMBL" id="MBP1840970.1"/>
    </source>
</evidence>
<evidence type="ECO:0000313" key="3">
    <source>
        <dbReference type="Proteomes" id="UP001138672"/>
    </source>
</evidence>
<sequence>MKTYKTNANPIVRVKYFEDHSNLKADDLLKITSNN</sequence>
<evidence type="ECO:0000313" key="4">
    <source>
        <dbReference type="Proteomes" id="UP001231587"/>
    </source>
</evidence>
<keyword evidence="4" id="KW-1185">Reference proteome</keyword>
<organism evidence="1 3">
    <name type="scientific">Formosa algae</name>
    <dbReference type="NCBI Taxonomy" id="225843"/>
    <lineage>
        <taxon>Bacteria</taxon>
        <taxon>Pseudomonadati</taxon>
        <taxon>Bacteroidota</taxon>
        <taxon>Flavobacteriia</taxon>
        <taxon>Flavobacteriales</taxon>
        <taxon>Flavobacteriaceae</taxon>
        <taxon>Formosa</taxon>
    </lineage>
</organism>
<gene>
    <name evidence="1" type="ORF">J2Z56_002901</name>
    <name evidence="2" type="ORF">J2Z57_002586</name>
</gene>
<accession>A0A9X0YLW3</accession>
<protein>
    <submittedName>
        <fullName evidence="1">Uncharacterized protein</fullName>
    </submittedName>
</protein>
<dbReference type="Proteomes" id="UP001231587">
    <property type="component" value="Unassembled WGS sequence"/>
</dbReference>
<dbReference type="AlphaFoldDB" id="A0A9X0YLW3"/>
<reference evidence="1" key="1">
    <citation type="submission" date="2021-03" db="EMBL/GenBank/DDBJ databases">
        <title>Genomic Encyclopedia of Type Strains, Phase IV (KMG-IV): sequencing the most valuable type-strain genomes for metagenomic binning, comparative biology and taxonomic classification.</title>
        <authorList>
            <person name="Goeker M."/>
        </authorList>
    </citation>
    <scope>NUCLEOTIDE SEQUENCE</scope>
    <source>
        <strain evidence="1">DSM 15523</strain>
        <strain evidence="2 4">DSM 16476</strain>
    </source>
</reference>
<proteinExistence type="predicted"/>
<dbReference type="EMBL" id="JAGGJQ010000008">
    <property type="protein sequence ID" value="MBP1840970.1"/>
    <property type="molecule type" value="Genomic_DNA"/>
</dbReference>
<comment type="caution">
    <text evidence="1">The sequence shown here is derived from an EMBL/GenBank/DDBJ whole genome shotgun (WGS) entry which is preliminary data.</text>
</comment>
<name>A0A9X0YLW3_9FLAO</name>